<dbReference type="PANTHER" id="PTHR30388:SF6">
    <property type="entry name" value="XANTHINE DEHYDROGENASE SUBUNIT A-RELATED"/>
    <property type="match status" value="1"/>
</dbReference>
<dbReference type="Pfam" id="PF13478">
    <property type="entry name" value="XdhC_C"/>
    <property type="match status" value="1"/>
</dbReference>
<dbReference type="RefSeq" id="WP_025061145.1">
    <property type="nucleotide sequence ID" value="NZ_RAQK01000001.1"/>
</dbReference>
<feature type="domain" description="XdhC Rossmann" evidence="2">
    <location>
        <begin position="112"/>
        <end position="245"/>
    </location>
</feature>
<dbReference type="EMBL" id="RAQK01000001">
    <property type="protein sequence ID" value="RKE97755.1"/>
    <property type="molecule type" value="Genomic_DNA"/>
</dbReference>
<comment type="caution">
    <text evidence="3">The sequence shown here is derived from an EMBL/GenBank/DDBJ whole genome shotgun (WGS) entry which is preliminary data.</text>
</comment>
<keyword evidence="4" id="KW-1185">Reference proteome</keyword>
<dbReference type="AlphaFoldDB" id="A0A420DU33"/>
<proteinExistence type="predicted"/>
<dbReference type="Pfam" id="PF02625">
    <property type="entry name" value="XdhC_CoxI"/>
    <property type="match status" value="1"/>
</dbReference>
<evidence type="ECO:0000313" key="4">
    <source>
        <dbReference type="Proteomes" id="UP000284407"/>
    </source>
</evidence>
<dbReference type="InterPro" id="IPR036291">
    <property type="entry name" value="NAD(P)-bd_dom_sf"/>
</dbReference>
<dbReference type="SUPFAM" id="SSF51735">
    <property type="entry name" value="NAD(P)-binding Rossmann-fold domains"/>
    <property type="match status" value="1"/>
</dbReference>
<gene>
    <name evidence="3" type="ORF">C8N30_2382</name>
</gene>
<dbReference type="PANTHER" id="PTHR30388">
    <property type="entry name" value="ALDEHYDE OXIDOREDUCTASE MOLYBDENUM COFACTOR ASSEMBLY PROTEIN"/>
    <property type="match status" value="1"/>
</dbReference>
<name>A0A420DU33_9RHOB</name>
<dbReference type="OrthoDB" id="61481at2"/>
<evidence type="ECO:0000313" key="3">
    <source>
        <dbReference type="EMBL" id="RKE97755.1"/>
    </source>
</evidence>
<dbReference type="InterPro" id="IPR052698">
    <property type="entry name" value="MoCofactor_Util/Proc"/>
</dbReference>
<sequence>MTDRNTIYVEITGTRGSTPRDAGTTMIVTPTTLKHTIGGGALEYRAISKARKILEDQGAEESETIPLGPNLGQCCGGTVTLRYTYAPPALCAELQQVTVHAALPKPSQPRNLWIWGAGHVGRAVIHHAHPEAFNITWIDSSADRFPDHIPGHVAKTPAADMPLLATRAPASADHLIFTYSHDIDLALCAALLKRGAASIGLIGSATKWARFSKRLCAMGLDPSTVTCPIGDKTLGKHPNEIAQSTLRALLYTTQSKVSA</sequence>
<dbReference type="InterPro" id="IPR027051">
    <property type="entry name" value="XdhC_Rossmann_dom"/>
</dbReference>
<dbReference type="Gene3D" id="3.40.50.720">
    <property type="entry name" value="NAD(P)-binding Rossmann-like Domain"/>
    <property type="match status" value="1"/>
</dbReference>
<dbReference type="NCBIfam" id="TIGR02964">
    <property type="entry name" value="xanthine_xdhC"/>
    <property type="match status" value="1"/>
</dbReference>
<dbReference type="Proteomes" id="UP000284407">
    <property type="component" value="Unassembled WGS sequence"/>
</dbReference>
<feature type="domain" description="XdhC- CoxI" evidence="1">
    <location>
        <begin position="9"/>
        <end position="59"/>
    </location>
</feature>
<organism evidence="3 4">
    <name type="scientific">Sulfitobacter guttiformis</name>
    <dbReference type="NCBI Taxonomy" id="74349"/>
    <lineage>
        <taxon>Bacteria</taxon>
        <taxon>Pseudomonadati</taxon>
        <taxon>Pseudomonadota</taxon>
        <taxon>Alphaproteobacteria</taxon>
        <taxon>Rhodobacterales</taxon>
        <taxon>Roseobacteraceae</taxon>
        <taxon>Sulfitobacter</taxon>
    </lineage>
</organism>
<accession>A0A420DU33</accession>
<dbReference type="STRING" id="1443111.Z949_460"/>
<evidence type="ECO:0000259" key="2">
    <source>
        <dbReference type="Pfam" id="PF13478"/>
    </source>
</evidence>
<reference evidence="3 4" key="1">
    <citation type="submission" date="2018-09" db="EMBL/GenBank/DDBJ databases">
        <title>Genomic Encyclopedia of Archaeal and Bacterial Type Strains, Phase II (KMG-II): from individual species to whole genera.</title>
        <authorList>
            <person name="Goeker M."/>
        </authorList>
    </citation>
    <scope>NUCLEOTIDE SEQUENCE [LARGE SCALE GENOMIC DNA]</scope>
    <source>
        <strain evidence="3 4">DSM 11458</strain>
    </source>
</reference>
<protein>
    <submittedName>
        <fullName evidence="3">Molybdenum cofactor sulfurylase</fullName>
    </submittedName>
</protein>
<dbReference type="InterPro" id="IPR003777">
    <property type="entry name" value="XdhC_CoxI"/>
</dbReference>
<evidence type="ECO:0000259" key="1">
    <source>
        <dbReference type="Pfam" id="PF02625"/>
    </source>
</evidence>
<dbReference type="InterPro" id="IPR014308">
    <property type="entry name" value="Xanthine_DH_XdhC"/>
</dbReference>